<reference evidence="2 3" key="1">
    <citation type="submission" date="2024-09" db="EMBL/GenBank/DDBJ databases">
        <title>Genome sequencing and assembly of Phytophthora oleae, isolate VK10A, causative agent of rot of olive drupes.</title>
        <authorList>
            <person name="Conti Taguali S."/>
            <person name="Riolo M."/>
            <person name="La Spada F."/>
            <person name="Cacciola S.O."/>
            <person name="Dionisio G."/>
        </authorList>
    </citation>
    <scope>NUCLEOTIDE SEQUENCE [LARGE SCALE GENOMIC DNA]</scope>
    <source>
        <strain evidence="2 3">VK10A</strain>
    </source>
</reference>
<keyword evidence="3" id="KW-1185">Reference proteome</keyword>
<comment type="caution">
    <text evidence="2">The sequence shown here is derived from an EMBL/GenBank/DDBJ whole genome shotgun (WGS) entry which is preliminary data.</text>
</comment>
<dbReference type="EMBL" id="JBIMZQ010000006">
    <property type="protein sequence ID" value="KAL3670699.1"/>
    <property type="molecule type" value="Genomic_DNA"/>
</dbReference>
<sequence>MVLGSTQAKAKRSPAGMRRMGVLSGTKDQAKMQPPASDNIFPKESPQDPRFAS</sequence>
<evidence type="ECO:0000256" key="1">
    <source>
        <dbReference type="SAM" id="MobiDB-lite"/>
    </source>
</evidence>
<protein>
    <submittedName>
        <fullName evidence="2">Uncharacterized protein</fullName>
    </submittedName>
</protein>
<accession>A0ABD3G0G5</accession>
<gene>
    <name evidence="2" type="ORF">V7S43_003887</name>
</gene>
<organism evidence="2 3">
    <name type="scientific">Phytophthora oleae</name>
    <dbReference type="NCBI Taxonomy" id="2107226"/>
    <lineage>
        <taxon>Eukaryota</taxon>
        <taxon>Sar</taxon>
        <taxon>Stramenopiles</taxon>
        <taxon>Oomycota</taxon>
        <taxon>Peronosporomycetes</taxon>
        <taxon>Peronosporales</taxon>
        <taxon>Peronosporaceae</taxon>
        <taxon>Phytophthora</taxon>
    </lineage>
</organism>
<proteinExistence type="predicted"/>
<feature type="region of interest" description="Disordered" evidence="1">
    <location>
        <begin position="1"/>
        <end position="53"/>
    </location>
</feature>
<evidence type="ECO:0000313" key="2">
    <source>
        <dbReference type="EMBL" id="KAL3670699.1"/>
    </source>
</evidence>
<dbReference type="Proteomes" id="UP001632037">
    <property type="component" value="Unassembled WGS sequence"/>
</dbReference>
<name>A0ABD3G0G5_9STRA</name>
<evidence type="ECO:0000313" key="3">
    <source>
        <dbReference type="Proteomes" id="UP001632037"/>
    </source>
</evidence>
<dbReference type="AlphaFoldDB" id="A0ABD3G0G5"/>